<dbReference type="Gene3D" id="2.80.10.50">
    <property type="match status" value="1"/>
</dbReference>
<reference evidence="5 6" key="1">
    <citation type="submission" date="2018-08" db="EMBL/GenBank/DDBJ databases">
        <title>Genome and evolution of the arbuscular mycorrhizal fungus Diversispora epigaea (formerly Glomus versiforme) and its bacterial endosymbionts.</title>
        <authorList>
            <person name="Sun X."/>
            <person name="Fei Z."/>
            <person name="Harrison M."/>
        </authorList>
    </citation>
    <scope>NUCLEOTIDE SEQUENCE [LARGE SCALE GENOMIC DNA]</scope>
    <source>
        <strain evidence="5 6">IT104</strain>
    </source>
</reference>
<feature type="domain" description="MIR" evidence="4">
    <location>
        <begin position="93"/>
        <end position="145"/>
    </location>
</feature>
<evidence type="ECO:0000256" key="2">
    <source>
        <dbReference type="ARBA" id="ARBA00022737"/>
    </source>
</evidence>
<dbReference type="OrthoDB" id="5588846at2759"/>
<gene>
    <name evidence="5" type="ORF">Glove_673g35</name>
</gene>
<dbReference type="SMART" id="SM00472">
    <property type="entry name" value="MIR"/>
    <property type="match status" value="3"/>
</dbReference>
<dbReference type="AlphaFoldDB" id="A0A397G3A2"/>
<protein>
    <recommendedName>
        <fullName evidence="4">MIR domain-containing protein</fullName>
    </recommendedName>
</protein>
<evidence type="ECO:0000313" key="5">
    <source>
        <dbReference type="EMBL" id="RHZ45491.1"/>
    </source>
</evidence>
<dbReference type="InterPro" id="IPR036300">
    <property type="entry name" value="MIR_dom_sf"/>
</dbReference>
<name>A0A397G3A2_9GLOM</name>
<dbReference type="PANTHER" id="PTHR46809:SF2">
    <property type="entry name" value="GH21273P"/>
    <property type="match status" value="1"/>
</dbReference>
<keyword evidence="1 3" id="KW-0732">Signal</keyword>
<dbReference type="STRING" id="1348612.A0A397G3A2"/>
<comment type="caution">
    <text evidence="5">The sequence shown here is derived from an EMBL/GenBank/DDBJ whole genome shotgun (WGS) entry which is preliminary data.</text>
</comment>
<proteinExistence type="predicted"/>
<accession>A0A397G3A2</accession>
<feature type="signal peptide" evidence="3">
    <location>
        <begin position="1"/>
        <end position="22"/>
    </location>
</feature>
<sequence length="210" mass="23619">MKIKYQSILVLVFCIIVISITSEVLEIDEEFEKVTCGSAVKITHSVSQYKLHSHSISYGTGSGQQSVTGLSRADDPDSYWIIKGADGSPCPRGEPIKCNSIIRLQHISTRKLLHSHLHFSPLSNQQEVSAFDGFDSGDNWKLICLNTSTQYWLREQKIKLKHSETHKYLVASKDKVYNNPINGQIEVAASLTSNEDSEWIAQEGIYFAER</sequence>
<dbReference type="SUPFAM" id="SSF82109">
    <property type="entry name" value="MIR domain"/>
    <property type="match status" value="1"/>
</dbReference>
<dbReference type="InterPro" id="IPR016093">
    <property type="entry name" value="MIR_motif"/>
</dbReference>
<dbReference type="PROSITE" id="PS50919">
    <property type="entry name" value="MIR"/>
    <property type="match status" value="2"/>
</dbReference>
<dbReference type="Pfam" id="PF02815">
    <property type="entry name" value="MIR"/>
    <property type="match status" value="1"/>
</dbReference>
<dbReference type="Proteomes" id="UP000266861">
    <property type="component" value="Unassembled WGS sequence"/>
</dbReference>
<dbReference type="PANTHER" id="PTHR46809">
    <property type="entry name" value="STROMAL CELL-DERIVED FACTOR 2-LIKE PROTEIN"/>
    <property type="match status" value="1"/>
</dbReference>
<evidence type="ECO:0000256" key="3">
    <source>
        <dbReference type="SAM" id="SignalP"/>
    </source>
</evidence>
<dbReference type="EMBL" id="PQFF01000547">
    <property type="protein sequence ID" value="RHZ45491.1"/>
    <property type="molecule type" value="Genomic_DNA"/>
</dbReference>
<dbReference type="CDD" id="cd23279">
    <property type="entry name" value="beta-trefoil_MIR_SDF2-like"/>
    <property type="match status" value="1"/>
</dbReference>
<keyword evidence="6" id="KW-1185">Reference proteome</keyword>
<feature type="chain" id="PRO_5017362895" description="MIR domain-containing protein" evidence="3">
    <location>
        <begin position="23"/>
        <end position="210"/>
    </location>
</feature>
<organism evidence="5 6">
    <name type="scientific">Diversispora epigaea</name>
    <dbReference type="NCBI Taxonomy" id="1348612"/>
    <lineage>
        <taxon>Eukaryota</taxon>
        <taxon>Fungi</taxon>
        <taxon>Fungi incertae sedis</taxon>
        <taxon>Mucoromycota</taxon>
        <taxon>Glomeromycotina</taxon>
        <taxon>Glomeromycetes</taxon>
        <taxon>Diversisporales</taxon>
        <taxon>Diversisporaceae</taxon>
        <taxon>Diversispora</taxon>
    </lineage>
</organism>
<evidence type="ECO:0000313" key="6">
    <source>
        <dbReference type="Proteomes" id="UP000266861"/>
    </source>
</evidence>
<evidence type="ECO:0000256" key="1">
    <source>
        <dbReference type="ARBA" id="ARBA00022729"/>
    </source>
</evidence>
<feature type="domain" description="MIR" evidence="4">
    <location>
        <begin position="31"/>
        <end position="85"/>
    </location>
</feature>
<evidence type="ECO:0000259" key="4">
    <source>
        <dbReference type="PROSITE" id="PS50919"/>
    </source>
</evidence>
<keyword evidence="2" id="KW-0677">Repeat</keyword>